<dbReference type="InterPro" id="IPR029044">
    <property type="entry name" value="Nucleotide-diphossugar_trans"/>
</dbReference>
<dbReference type="PANTHER" id="PTHR22916">
    <property type="entry name" value="GLYCOSYLTRANSFERASE"/>
    <property type="match status" value="1"/>
</dbReference>
<dbReference type="GO" id="GO:0016758">
    <property type="term" value="F:hexosyltransferase activity"/>
    <property type="evidence" value="ECO:0007669"/>
    <property type="project" value="UniProtKB-ARBA"/>
</dbReference>
<dbReference type="Gene3D" id="3.90.550.10">
    <property type="entry name" value="Spore Coat Polysaccharide Biosynthesis Protein SpsA, Chain A"/>
    <property type="match status" value="1"/>
</dbReference>
<name>A0AAU9C3K3_9GAMM</name>
<dbReference type="SUPFAM" id="SSF53448">
    <property type="entry name" value="Nucleotide-diphospho-sugar transferases"/>
    <property type="match status" value="1"/>
</dbReference>
<dbReference type="InterPro" id="IPR001173">
    <property type="entry name" value="Glyco_trans_2-like"/>
</dbReference>
<keyword evidence="3" id="KW-1185">Reference proteome</keyword>
<reference evidence="3" key="1">
    <citation type="journal article" date="2024" name="Int. J. Syst. Evol. Microbiol.">
        <title>Methylomarinovum tepidoasis sp. nov., a moderately thermophilic methanotroph of the family Methylothermaceae isolated from a deep-sea hydrothermal field.</title>
        <authorList>
            <person name="Hirayama H."/>
            <person name="Takaki Y."/>
            <person name="Abe M."/>
            <person name="Miyazaki M."/>
            <person name="Uematsu K."/>
            <person name="Matsui Y."/>
            <person name="Takai K."/>
        </authorList>
    </citation>
    <scope>NUCLEOTIDE SEQUENCE [LARGE SCALE GENOMIC DNA]</scope>
    <source>
        <strain evidence="3">IT-9</strain>
    </source>
</reference>
<dbReference type="Proteomes" id="UP001321825">
    <property type="component" value="Chromosome"/>
</dbReference>
<dbReference type="EMBL" id="AP024714">
    <property type="protein sequence ID" value="BCX82258.1"/>
    <property type="molecule type" value="Genomic_DNA"/>
</dbReference>
<organism evidence="2 3">
    <name type="scientific">Methylomarinovum caldicuralii</name>
    <dbReference type="NCBI Taxonomy" id="438856"/>
    <lineage>
        <taxon>Bacteria</taxon>
        <taxon>Pseudomonadati</taxon>
        <taxon>Pseudomonadota</taxon>
        <taxon>Gammaproteobacteria</taxon>
        <taxon>Methylococcales</taxon>
        <taxon>Methylothermaceae</taxon>
        <taxon>Methylomarinovum</taxon>
    </lineage>
</organism>
<evidence type="ECO:0000313" key="2">
    <source>
        <dbReference type="EMBL" id="BCX82258.1"/>
    </source>
</evidence>
<dbReference type="RefSeq" id="WP_317704665.1">
    <property type="nucleotide sequence ID" value="NZ_AP024714.1"/>
</dbReference>
<gene>
    <name evidence="2" type="ORF">MIT9_P1844</name>
</gene>
<protein>
    <submittedName>
        <fullName evidence="2">Glycosyltransferase</fullName>
    </submittedName>
</protein>
<dbReference type="PANTHER" id="PTHR22916:SF65">
    <property type="entry name" value="SLR1065 PROTEIN"/>
    <property type="match status" value="1"/>
</dbReference>
<sequence>MKVSIVTISYNQARFLEDAIRSVLEQDYPDIEYIVIDPGSTDGSRQIIERYRNCIDHIIFEPDDGPADGLSKGFSYATGDIYGFLNSDDILLPGAISRVVEFFKKNLDVDVMTGRLYMVDDGLNIIKTIQGDEISPVSYVYWGINVAQQSTFFRRSAYHKAGGFNVNNRTSWDGELFLKMALSGCKFKKSKEFLSAFRVHDSSITGSQSLVNESRYNHDRYFRMVMGRSRNSLDNIISIFYRLFRYFRDPVIAYWLVSAYVYKMFGINKRLIVDFGGHDEN</sequence>
<proteinExistence type="predicted"/>
<dbReference type="Pfam" id="PF00535">
    <property type="entry name" value="Glycos_transf_2"/>
    <property type="match status" value="1"/>
</dbReference>
<accession>A0AAU9C3K3</accession>
<dbReference type="AlphaFoldDB" id="A0AAU9C3K3"/>
<evidence type="ECO:0000259" key="1">
    <source>
        <dbReference type="Pfam" id="PF00535"/>
    </source>
</evidence>
<dbReference type="CDD" id="cd06433">
    <property type="entry name" value="GT_2_WfgS_like"/>
    <property type="match status" value="1"/>
</dbReference>
<dbReference type="KEGG" id="mcau:MIT9_P1844"/>
<feature type="domain" description="Glycosyltransferase 2-like" evidence="1">
    <location>
        <begin position="4"/>
        <end position="127"/>
    </location>
</feature>
<evidence type="ECO:0000313" key="3">
    <source>
        <dbReference type="Proteomes" id="UP001321825"/>
    </source>
</evidence>